<keyword evidence="4" id="KW-1185">Reference proteome</keyword>
<evidence type="ECO:0000313" key="4">
    <source>
        <dbReference type="Proteomes" id="UP001500503"/>
    </source>
</evidence>
<feature type="compositionally biased region" description="Low complexity" evidence="1">
    <location>
        <begin position="62"/>
        <end position="80"/>
    </location>
</feature>
<evidence type="ECO:0000256" key="2">
    <source>
        <dbReference type="SAM" id="Phobius"/>
    </source>
</evidence>
<dbReference type="EMBL" id="BAABHF010000046">
    <property type="protein sequence ID" value="GAA4511275.1"/>
    <property type="molecule type" value="Genomic_DNA"/>
</dbReference>
<reference evidence="4" key="1">
    <citation type="journal article" date="2019" name="Int. J. Syst. Evol. Microbiol.">
        <title>The Global Catalogue of Microorganisms (GCM) 10K type strain sequencing project: providing services to taxonomists for standard genome sequencing and annotation.</title>
        <authorList>
            <consortium name="The Broad Institute Genomics Platform"/>
            <consortium name="The Broad Institute Genome Sequencing Center for Infectious Disease"/>
            <person name="Wu L."/>
            <person name="Ma J."/>
        </authorList>
    </citation>
    <scope>NUCLEOTIDE SEQUENCE [LARGE SCALE GENOMIC DNA]</scope>
    <source>
        <strain evidence="4">JCM 17933</strain>
    </source>
</reference>
<gene>
    <name evidence="3" type="ORF">GCM10023191_075150</name>
</gene>
<dbReference type="Proteomes" id="UP001500503">
    <property type="component" value="Unassembled WGS sequence"/>
</dbReference>
<sequence length="223" mass="23665">MESDTDRTRYLDPDVEDDSGDAEAYWRRRVYVLAGGITLIGLVAWACSGSDHKRSTAQVRNAAATESPAVTSPAATPTPTATVTVTATPTALPGAPGRPGGTCAPRDVVVGLTPAGTVFRGRQHPRFGLSVVNTGRRPCSFDVGPKSLLIRISSGSDRVWSSARCVSGAGPNIQLLKRGVPYLATLDWDRRRCNSDTHAAPGTYVIAVGAPGIKTHREVFRLR</sequence>
<proteinExistence type="predicted"/>
<feature type="transmembrane region" description="Helical" evidence="2">
    <location>
        <begin position="30"/>
        <end position="48"/>
    </location>
</feature>
<evidence type="ECO:0000256" key="1">
    <source>
        <dbReference type="SAM" id="MobiDB-lite"/>
    </source>
</evidence>
<protein>
    <recommendedName>
        <fullName evidence="5">DUF4232 domain-containing protein</fullName>
    </recommendedName>
</protein>
<keyword evidence="2" id="KW-1133">Transmembrane helix</keyword>
<organism evidence="3 4">
    <name type="scientific">Actinoallomurus oryzae</name>
    <dbReference type="NCBI Taxonomy" id="502180"/>
    <lineage>
        <taxon>Bacteria</taxon>
        <taxon>Bacillati</taxon>
        <taxon>Actinomycetota</taxon>
        <taxon>Actinomycetes</taxon>
        <taxon>Streptosporangiales</taxon>
        <taxon>Thermomonosporaceae</taxon>
        <taxon>Actinoallomurus</taxon>
    </lineage>
</organism>
<evidence type="ECO:0000313" key="3">
    <source>
        <dbReference type="EMBL" id="GAA4511275.1"/>
    </source>
</evidence>
<comment type="caution">
    <text evidence="3">The sequence shown here is derived from an EMBL/GenBank/DDBJ whole genome shotgun (WGS) entry which is preliminary data.</text>
</comment>
<evidence type="ECO:0008006" key="5">
    <source>
        <dbReference type="Google" id="ProtNLM"/>
    </source>
</evidence>
<name>A0ABP8QVP5_9ACTN</name>
<dbReference type="RefSeq" id="WP_345472127.1">
    <property type="nucleotide sequence ID" value="NZ_BAABHF010000046.1"/>
</dbReference>
<keyword evidence="2" id="KW-0812">Transmembrane</keyword>
<accession>A0ABP8QVP5</accession>
<feature type="region of interest" description="Disordered" evidence="1">
    <location>
        <begin position="60"/>
        <end position="80"/>
    </location>
</feature>
<keyword evidence="2" id="KW-0472">Membrane</keyword>